<dbReference type="Pfam" id="PF17289">
    <property type="entry name" value="Terminase_6C"/>
    <property type="match status" value="1"/>
</dbReference>
<proteinExistence type="predicted"/>
<feature type="domain" description="Terminase large subunit gp17-like C-terminal" evidence="2">
    <location>
        <begin position="244"/>
        <end position="398"/>
    </location>
</feature>
<comment type="caution">
    <text evidence="3">The sequence shown here is derived from an EMBL/GenBank/DDBJ whole genome shotgun (WGS) entry which is preliminary data.</text>
</comment>
<evidence type="ECO:0000256" key="1">
    <source>
        <dbReference type="ARBA" id="ARBA00022612"/>
    </source>
</evidence>
<evidence type="ECO:0000259" key="2">
    <source>
        <dbReference type="Pfam" id="PF17289"/>
    </source>
</evidence>
<keyword evidence="4" id="KW-1185">Reference proteome</keyword>
<dbReference type="RefSeq" id="WP_390333527.1">
    <property type="nucleotide sequence ID" value="NZ_JBHRTP010000122.1"/>
</dbReference>
<dbReference type="EMBL" id="JBHRTP010000122">
    <property type="protein sequence ID" value="MFC3111421.1"/>
    <property type="molecule type" value="Genomic_DNA"/>
</dbReference>
<dbReference type="Gene3D" id="3.40.50.300">
    <property type="entry name" value="P-loop containing nucleotide triphosphate hydrolases"/>
    <property type="match status" value="1"/>
</dbReference>
<dbReference type="Pfam" id="PF03237">
    <property type="entry name" value="Terminase_6N"/>
    <property type="match status" value="1"/>
</dbReference>
<dbReference type="Gene3D" id="3.30.420.280">
    <property type="match status" value="1"/>
</dbReference>
<sequence length="419" mass="47067">MTEPQASFFQLPHKFPAFVAGFGTGKTETMLNCAIRDALDSSAALIAMYEPTYDLVRLILAPRMEEKLTDLGIRYRYNKSENIIYTSTGGCGDFVMRTLDNPARIVGYESYRAHVDELDTLNEKQAELAWRKIIARNRQRPKGQEKPFNRVSVYTTPEGFRFVYKKWKKDPKPAYGMVQAATRSNPFLPDDYIESLREDYPPQLIEAYLNGEFVNLTSGAVYPDFSRELNHSPTILLPNEALHVGLDFNVNNMAAIGFVIRDEAPHAVNELVKVRDTPTMAAMINERYKSQGHAVTVYPDASGQNTSSKGASVSDLTILQNAGFTIRTGTVNPRVKDRVNSVNALVLNSNGMRRLRVNTDACPTFTDCMEQQAYDDNGEPDKKSGHDHANDAGGYFLNFRWPVIKKTQSHGAHVPHMTR</sequence>
<dbReference type="InterPro" id="IPR035421">
    <property type="entry name" value="Terminase_6C"/>
</dbReference>
<gene>
    <name evidence="3" type="ORF">ACFOFO_26355</name>
</gene>
<reference evidence="4" key="1">
    <citation type="journal article" date="2019" name="Int. J. Syst. Evol. Microbiol.">
        <title>The Global Catalogue of Microorganisms (GCM) 10K type strain sequencing project: providing services to taxonomists for standard genome sequencing and annotation.</title>
        <authorList>
            <consortium name="The Broad Institute Genomics Platform"/>
            <consortium name="The Broad Institute Genome Sequencing Center for Infectious Disease"/>
            <person name="Wu L."/>
            <person name="Ma J."/>
        </authorList>
    </citation>
    <scope>NUCLEOTIDE SEQUENCE [LARGE SCALE GENOMIC DNA]</scope>
    <source>
        <strain evidence="4">KCTC 42986</strain>
    </source>
</reference>
<dbReference type="InterPro" id="IPR027417">
    <property type="entry name" value="P-loop_NTPase"/>
</dbReference>
<organism evidence="3 4">
    <name type="scientific">Undibacterium arcticum</name>
    <dbReference type="NCBI Taxonomy" id="1762892"/>
    <lineage>
        <taxon>Bacteria</taxon>
        <taxon>Pseudomonadati</taxon>
        <taxon>Pseudomonadota</taxon>
        <taxon>Betaproteobacteria</taxon>
        <taxon>Burkholderiales</taxon>
        <taxon>Oxalobacteraceae</taxon>
        <taxon>Undibacterium</taxon>
    </lineage>
</organism>
<evidence type="ECO:0000313" key="4">
    <source>
        <dbReference type="Proteomes" id="UP001595530"/>
    </source>
</evidence>
<name>A0ABV7FD87_9BURK</name>
<accession>A0ABV7FD87</accession>
<dbReference type="Proteomes" id="UP001595530">
    <property type="component" value="Unassembled WGS sequence"/>
</dbReference>
<protein>
    <submittedName>
        <fullName evidence="3">Terminase large subunit domain-containing protein</fullName>
    </submittedName>
</protein>
<keyword evidence="1" id="KW-1188">Viral release from host cell</keyword>
<evidence type="ECO:0000313" key="3">
    <source>
        <dbReference type="EMBL" id="MFC3111421.1"/>
    </source>
</evidence>